<gene>
    <name evidence="1" type="ORF">SAMN04489834_1690</name>
</gene>
<dbReference type="EMBL" id="LT629742">
    <property type="protein sequence ID" value="SDS55279.1"/>
    <property type="molecule type" value="Genomic_DNA"/>
</dbReference>
<reference evidence="2" key="1">
    <citation type="submission" date="2016-10" db="EMBL/GenBank/DDBJ databases">
        <authorList>
            <person name="Varghese N."/>
            <person name="Submissions S."/>
        </authorList>
    </citation>
    <scope>NUCLEOTIDE SEQUENCE [LARGE SCALE GENOMIC DNA]</scope>
    <source>
        <strain evidence="2">DSM 21772</strain>
    </source>
</reference>
<organism evidence="1 2">
    <name type="scientific">Microterricola viridarii</name>
    <dbReference type="NCBI Taxonomy" id="412690"/>
    <lineage>
        <taxon>Bacteria</taxon>
        <taxon>Bacillati</taxon>
        <taxon>Actinomycetota</taxon>
        <taxon>Actinomycetes</taxon>
        <taxon>Micrococcales</taxon>
        <taxon>Microbacteriaceae</taxon>
        <taxon>Microterricola</taxon>
    </lineage>
</organism>
<dbReference type="STRING" id="412690.SAMN04489834_1690"/>
<evidence type="ECO:0000313" key="2">
    <source>
        <dbReference type="Proteomes" id="UP000181956"/>
    </source>
</evidence>
<dbReference type="Proteomes" id="UP000181956">
    <property type="component" value="Chromosome I"/>
</dbReference>
<dbReference type="OrthoDB" id="5148568at2"/>
<keyword evidence="2" id="KW-1185">Reference proteome</keyword>
<dbReference type="AlphaFoldDB" id="A0A1H1T6L4"/>
<name>A0A1H1T6L4_9MICO</name>
<evidence type="ECO:0000313" key="1">
    <source>
        <dbReference type="EMBL" id="SDS55279.1"/>
    </source>
</evidence>
<proteinExistence type="predicted"/>
<protein>
    <submittedName>
        <fullName evidence="1">Uncharacterized protein</fullName>
    </submittedName>
</protein>
<dbReference type="RefSeq" id="WP_156786288.1">
    <property type="nucleotide sequence ID" value="NZ_LT629742.1"/>
</dbReference>
<sequence length="293" mass="33213">MSQTERTRAVRIRAKATGQSYQVALESPYVEPTSAQRELESLFLRTLGTLWYEPAPEQESSSGIVSVEPRHSSLTVHLGRDTRLGDVGELILPKFVDESTPEPPSDVEIYGIPGLRMSAHPAGTRLYRPGISAELILARVRPSDLDIAPRDHTFYLGDIHPDSWSRQELDFEKRYPLSLGLDIESEMLRRLGIFRAAGAWSAHTWRTAWPSSHAIEIAFEQKVTKEQAEFLRTELMSKHLTPQLTLDRFEAPRGDSGRAYFELSMPDSGHSVEVRLEHHPRPSRDSWSFAKRT</sequence>
<accession>A0A1H1T6L4</accession>